<proteinExistence type="predicted"/>
<protein>
    <submittedName>
        <fullName evidence="2">Uncharacterized protein</fullName>
    </submittedName>
</protein>
<dbReference type="AlphaFoldDB" id="A0A813D4W1"/>
<name>A0A813D4W1_POLGL</name>
<feature type="signal peptide" evidence="1">
    <location>
        <begin position="1"/>
        <end position="22"/>
    </location>
</feature>
<keyword evidence="3" id="KW-1185">Reference proteome</keyword>
<dbReference type="Proteomes" id="UP000654075">
    <property type="component" value="Unassembled WGS sequence"/>
</dbReference>
<keyword evidence="1" id="KW-0732">Signal</keyword>
<gene>
    <name evidence="2" type="ORF">PGLA1383_LOCUS1578</name>
</gene>
<feature type="chain" id="PRO_5032844195" evidence="1">
    <location>
        <begin position="23"/>
        <end position="108"/>
    </location>
</feature>
<evidence type="ECO:0000313" key="2">
    <source>
        <dbReference type="EMBL" id="CAE8582581.1"/>
    </source>
</evidence>
<dbReference type="EMBL" id="CAJNNV010000429">
    <property type="protein sequence ID" value="CAE8582581.1"/>
    <property type="molecule type" value="Genomic_DNA"/>
</dbReference>
<organism evidence="2 3">
    <name type="scientific">Polarella glacialis</name>
    <name type="common">Dinoflagellate</name>
    <dbReference type="NCBI Taxonomy" id="89957"/>
    <lineage>
        <taxon>Eukaryota</taxon>
        <taxon>Sar</taxon>
        <taxon>Alveolata</taxon>
        <taxon>Dinophyceae</taxon>
        <taxon>Suessiales</taxon>
        <taxon>Suessiaceae</taxon>
        <taxon>Polarella</taxon>
    </lineage>
</organism>
<sequence>MAMRLQAPLLLSTRFLLAASKAAVDRLAVEEAVCQGDQGCDLELMQLSQDLAEYQPSRAQIGQLLERMRPFAWYWAEQGGRQPSPASRPLSEYQARYKALRERVEETW</sequence>
<evidence type="ECO:0000256" key="1">
    <source>
        <dbReference type="SAM" id="SignalP"/>
    </source>
</evidence>
<accession>A0A813D4W1</accession>
<reference evidence="2" key="1">
    <citation type="submission" date="2021-02" db="EMBL/GenBank/DDBJ databases">
        <authorList>
            <person name="Dougan E. K."/>
            <person name="Rhodes N."/>
            <person name="Thang M."/>
            <person name="Chan C."/>
        </authorList>
    </citation>
    <scope>NUCLEOTIDE SEQUENCE</scope>
</reference>
<evidence type="ECO:0000313" key="3">
    <source>
        <dbReference type="Proteomes" id="UP000654075"/>
    </source>
</evidence>
<comment type="caution">
    <text evidence="2">The sequence shown here is derived from an EMBL/GenBank/DDBJ whole genome shotgun (WGS) entry which is preliminary data.</text>
</comment>